<keyword evidence="2" id="KW-0238">DNA-binding</keyword>
<gene>
    <name evidence="6" type="ORF">HPB48_020659</name>
</gene>
<name>A0A9J6FNK3_HAELO</name>
<dbReference type="SMART" id="SM00338">
    <property type="entry name" value="BRLZ"/>
    <property type="match status" value="1"/>
</dbReference>
<evidence type="ECO:0000313" key="7">
    <source>
        <dbReference type="Proteomes" id="UP000821853"/>
    </source>
</evidence>
<dbReference type="OMA" id="AFLICRD"/>
<protein>
    <recommendedName>
        <fullName evidence="5">BZIP domain-containing protein</fullName>
    </recommendedName>
</protein>
<evidence type="ECO:0000256" key="1">
    <source>
        <dbReference type="ARBA" id="ARBA00023015"/>
    </source>
</evidence>
<dbReference type="AlphaFoldDB" id="A0A9J6FNK3"/>
<evidence type="ECO:0000259" key="5">
    <source>
        <dbReference type="SMART" id="SM00338"/>
    </source>
</evidence>
<comment type="caution">
    <text evidence="6">The sequence shown here is derived from an EMBL/GenBank/DDBJ whole genome shotgun (WGS) entry which is preliminary data.</text>
</comment>
<evidence type="ECO:0000256" key="4">
    <source>
        <dbReference type="SAM" id="Coils"/>
    </source>
</evidence>
<sequence>MAHSGQDTCGCDSRNAATPLTAAGGARQGVPRRAGHDLTFVSGVDAFLICRDLGLSRAELTDMSVRQLNVRMRMASLSNQQARAVKHLRRVLKNRGYAAICRNRRVVQQGHLEAEKRRLLADVEALEVEVGELKAELGRIDRDFNGLLNWCSEYRVLTAEQIQLFKDSP</sequence>
<keyword evidence="7" id="KW-1185">Reference proteome</keyword>
<dbReference type="GO" id="GO:0005634">
    <property type="term" value="C:nucleus"/>
    <property type="evidence" value="ECO:0007669"/>
    <property type="project" value="TreeGrafter"/>
</dbReference>
<evidence type="ECO:0000256" key="3">
    <source>
        <dbReference type="ARBA" id="ARBA00023163"/>
    </source>
</evidence>
<dbReference type="InterPro" id="IPR004826">
    <property type="entry name" value="bZIP_Maf"/>
</dbReference>
<evidence type="ECO:0000313" key="6">
    <source>
        <dbReference type="EMBL" id="KAH9364016.1"/>
    </source>
</evidence>
<keyword evidence="3" id="KW-0804">Transcription</keyword>
<dbReference type="GO" id="GO:0000981">
    <property type="term" value="F:DNA-binding transcription factor activity, RNA polymerase II-specific"/>
    <property type="evidence" value="ECO:0007669"/>
    <property type="project" value="TreeGrafter"/>
</dbReference>
<feature type="coiled-coil region" evidence="4">
    <location>
        <begin position="109"/>
        <end position="143"/>
    </location>
</feature>
<organism evidence="6 7">
    <name type="scientific">Haemaphysalis longicornis</name>
    <name type="common">Bush tick</name>
    <dbReference type="NCBI Taxonomy" id="44386"/>
    <lineage>
        <taxon>Eukaryota</taxon>
        <taxon>Metazoa</taxon>
        <taxon>Ecdysozoa</taxon>
        <taxon>Arthropoda</taxon>
        <taxon>Chelicerata</taxon>
        <taxon>Arachnida</taxon>
        <taxon>Acari</taxon>
        <taxon>Parasitiformes</taxon>
        <taxon>Ixodida</taxon>
        <taxon>Ixodoidea</taxon>
        <taxon>Ixodidae</taxon>
        <taxon>Haemaphysalinae</taxon>
        <taxon>Haemaphysalis</taxon>
    </lineage>
</organism>
<dbReference type="GO" id="GO:0000978">
    <property type="term" value="F:RNA polymerase II cis-regulatory region sequence-specific DNA binding"/>
    <property type="evidence" value="ECO:0007669"/>
    <property type="project" value="TreeGrafter"/>
</dbReference>
<reference evidence="6 7" key="1">
    <citation type="journal article" date="2020" name="Cell">
        <title>Large-Scale Comparative Analyses of Tick Genomes Elucidate Their Genetic Diversity and Vector Capacities.</title>
        <authorList>
            <consortium name="Tick Genome and Microbiome Consortium (TIGMIC)"/>
            <person name="Jia N."/>
            <person name="Wang J."/>
            <person name="Shi W."/>
            <person name="Du L."/>
            <person name="Sun Y."/>
            <person name="Zhan W."/>
            <person name="Jiang J.F."/>
            <person name="Wang Q."/>
            <person name="Zhang B."/>
            <person name="Ji P."/>
            <person name="Bell-Sakyi L."/>
            <person name="Cui X.M."/>
            <person name="Yuan T.T."/>
            <person name="Jiang B.G."/>
            <person name="Yang W.F."/>
            <person name="Lam T.T."/>
            <person name="Chang Q.C."/>
            <person name="Ding S.J."/>
            <person name="Wang X.J."/>
            <person name="Zhu J.G."/>
            <person name="Ruan X.D."/>
            <person name="Zhao L."/>
            <person name="Wei J.T."/>
            <person name="Ye R.Z."/>
            <person name="Que T.C."/>
            <person name="Du C.H."/>
            <person name="Zhou Y.H."/>
            <person name="Cheng J.X."/>
            <person name="Dai P.F."/>
            <person name="Guo W.B."/>
            <person name="Han X.H."/>
            <person name="Huang E.J."/>
            <person name="Li L.F."/>
            <person name="Wei W."/>
            <person name="Gao Y.C."/>
            <person name="Liu J.Z."/>
            <person name="Shao H.Z."/>
            <person name="Wang X."/>
            <person name="Wang C.C."/>
            <person name="Yang T.C."/>
            <person name="Huo Q.B."/>
            <person name="Li W."/>
            <person name="Chen H.Y."/>
            <person name="Chen S.E."/>
            <person name="Zhou L.G."/>
            <person name="Ni X.B."/>
            <person name="Tian J.H."/>
            <person name="Sheng Y."/>
            <person name="Liu T."/>
            <person name="Pan Y.S."/>
            <person name="Xia L.Y."/>
            <person name="Li J."/>
            <person name="Zhao F."/>
            <person name="Cao W.C."/>
        </authorList>
    </citation>
    <scope>NUCLEOTIDE SEQUENCE [LARGE SCALE GENOMIC DNA]</scope>
    <source>
        <strain evidence="6">HaeL-2018</strain>
    </source>
</reference>
<accession>A0A9J6FNK3</accession>
<dbReference type="Proteomes" id="UP000821853">
    <property type="component" value="Chromosome 10"/>
</dbReference>
<dbReference type="InterPro" id="IPR004827">
    <property type="entry name" value="bZIP"/>
</dbReference>
<dbReference type="Gene3D" id="1.20.5.170">
    <property type="match status" value="1"/>
</dbReference>
<dbReference type="Pfam" id="PF03131">
    <property type="entry name" value="bZIP_Maf"/>
    <property type="match status" value="1"/>
</dbReference>
<feature type="domain" description="BZIP" evidence="5">
    <location>
        <begin position="82"/>
        <end position="146"/>
    </location>
</feature>
<dbReference type="InterPro" id="IPR008917">
    <property type="entry name" value="TF_DNA-bd_sf"/>
</dbReference>
<dbReference type="OrthoDB" id="5974330at2759"/>
<keyword evidence="1" id="KW-0805">Transcription regulation</keyword>
<dbReference type="PANTHER" id="PTHR10129">
    <property type="entry name" value="TRANSCRIPTION FACTOR MAF"/>
    <property type="match status" value="1"/>
</dbReference>
<dbReference type="PANTHER" id="PTHR10129:SF48">
    <property type="entry name" value="MAF-S, ISOFORM B"/>
    <property type="match status" value="1"/>
</dbReference>
<dbReference type="EMBL" id="JABSTR010000002">
    <property type="protein sequence ID" value="KAH9364016.1"/>
    <property type="molecule type" value="Genomic_DNA"/>
</dbReference>
<dbReference type="InterPro" id="IPR024874">
    <property type="entry name" value="Transcription_factor_Maf_fam"/>
</dbReference>
<dbReference type="SUPFAM" id="SSF47454">
    <property type="entry name" value="A DNA-binding domain in eukaryotic transcription factors"/>
    <property type="match status" value="1"/>
</dbReference>
<evidence type="ECO:0000256" key="2">
    <source>
        <dbReference type="ARBA" id="ARBA00023125"/>
    </source>
</evidence>
<dbReference type="VEuPathDB" id="VectorBase:HLOH_048021"/>
<proteinExistence type="predicted"/>
<keyword evidence="4" id="KW-0175">Coiled coil</keyword>